<protein>
    <submittedName>
        <fullName evidence="13">Outer membrane usher protein papC</fullName>
    </submittedName>
</protein>
<keyword evidence="5 9" id="KW-0812">Transmembrane</keyword>
<dbReference type="InterPro" id="IPR025949">
    <property type="entry name" value="PapC-like_C"/>
</dbReference>
<keyword evidence="8 9" id="KW-0998">Cell outer membrane</keyword>
<dbReference type="AlphaFoldDB" id="A0AAJ4ZK88"/>
<evidence type="ECO:0000256" key="3">
    <source>
        <dbReference type="ARBA" id="ARBA00022448"/>
    </source>
</evidence>
<evidence type="ECO:0000256" key="10">
    <source>
        <dbReference type="SAM" id="SignalP"/>
    </source>
</evidence>
<gene>
    <name evidence="13" type="primary">papC</name>
    <name evidence="13" type="ORF">NCTC10894_01464</name>
</gene>
<sequence length="827" mass="87408">MNFKQRILCASIAAIWLAADAGATEFNTSFLSIDGASDVDLTQFARADYTPPGAYLLDVVFNGQLLSREQIEFVAAPGDNTRACLPSGLVAQFDLKPGVSKSLNITQDGKCVDLTSIDGAVVRHDKASGRLLISVPQAALEYADANYVPPQRWSDGIPGAMLDYRLIGTTQQSQSGHTTTLQGYGTVGANAGAWRVRGDYQAQLASGAASDFGGSSNTFQFNRLYAYRALPTIRSTVSLGQTYLNSDIFDTFALTGAAVQSDDRMLPPGMRGYAAPITGVARTYATVTVSQQGRVLYATRVPPGAFSLQDFSANVQGTLDVTVQEEDGTEQRFTVTTAAVPFLAREGELRYKFATGTPRLFGGNGITPVFGFAEVAYGLPHEVTLYGGGIGASGYGSIALGAGKNLGKLGAVSADVTYARAHLWWSGETQTGRSYRFNYAKHFDTLDSDLRFFGYRFSDRTYTSFPQFFGDPTVAGLAGSRQRVSVSSAKRLGMLSTFLTYDRTSYWDRTPDDRIGLTLARTVSLGNLHNVSLNFSAYHTRGFAGGSNQVFLAMTIPLGNRQVASSSVTTSGAGGLNFSTGYSGSDDQGLSYAAYTGTTNGRASLAANLRKQTSTMQVNAQASATGDTYRAASLELDGSLVATRYGVAAHAMGMNGDTRLLVSADGVPGVAFAGTQARTDSRGYAVIGSVAPFNIYDARINTKRTSLETTVNNPVQRVVLTDGAIGFLRFDTTHGSNVLVALIDAAGKAVPFGASVVDVGTGKELGIVGEHGVVYLAGVRPGTVLSVRQSDKRLCDVANVPAALTLTPEPIALPCTAGADISERKPS</sequence>
<evidence type="ECO:0000256" key="2">
    <source>
        <dbReference type="ARBA" id="ARBA00008064"/>
    </source>
</evidence>
<evidence type="ECO:0000256" key="7">
    <source>
        <dbReference type="ARBA" id="ARBA00023136"/>
    </source>
</evidence>
<dbReference type="PROSITE" id="PS01151">
    <property type="entry name" value="FIMBRIAL_USHER"/>
    <property type="match status" value="1"/>
</dbReference>
<dbReference type="Pfam" id="PF00577">
    <property type="entry name" value="Usher"/>
    <property type="match status" value="1"/>
</dbReference>
<dbReference type="GO" id="GO:0015473">
    <property type="term" value="F:fimbrial usher porin activity"/>
    <property type="evidence" value="ECO:0007669"/>
    <property type="project" value="InterPro"/>
</dbReference>
<dbReference type="Gene3D" id="2.60.40.2610">
    <property type="entry name" value="Outer membrane usher protein FimD, plug domain"/>
    <property type="match status" value="1"/>
</dbReference>
<comment type="caution">
    <text evidence="13">The sequence shown here is derived from an EMBL/GenBank/DDBJ whole genome shotgun (WGS) entry which is preliminary data.</text>
</comment>
<dbReference type="Pfam" id="PF13953">
    <property type="entry name" value="PapC_C"/>
    <property type="match status" value="1"/>
</dbReference>
<keyword evidence="4" id="KW-1134">Transmembrane beta strand</keyword>
<evidence type="ECO:0000256" key="4">
    <source>
        <dbReference type="ARBA" id="ARBA00022452"/>
    </source>
</evidence>
<dbReference type="Proteomes" id="UP000255008">
    <property type="component" value="Unassembled WGS sequence"/>
</dbReference>
<proteinExistence type="inferred from homology"/>
<dbReference type="SUPFAM" id="SSF141729">
    <property type="entry name" value="FimD N-terminal domain-like"/>
    <property type="match status" value="1"/>
</dbReference>
<dbReference type="InterPro" id="IPR043142">
    <property type="entry name" value="PapC-like_C_sf"/>
</dbReference>
<evidence type="ECO:0000313" key="14">
    <source>
        <dbReference type="Proteomes" id="UP000255008"/>
    </source>
</evidence>
<dbReference type="Gene3D" id="2.60.40.3110">
    <property type="match status" value="1"/>
</dbReference>
<evidence type="ECO:0000259" key="12">
    <source>
        <dbReference type="Pfam" id="PF13954"/>
    </source>
</evidence>
<evidence type="ECO:0000313" key="13">
    <source>
        <dbReference type="EMBL" id="SUD97116.1"/>
    </source>
</evidence>
<dbReference type="Pfam" id="PF13954">
    <property type="entry name" value="PapC_N"/>
    <property type="match status" value="1"/>
</dbReference>
<dbReference type="RefSeq" id="WP_062738464.1">
    <property type="nucleotide sequence ID" value="NZ_BAAAEC010000002.1"/>
</dbReference>
<reference evidence="13 14" key="1">
    <citation type="submission" date="2018-06" db="EMBL/GenBank/DDBJ databases">
        <authorList>
            <consortium name="Pathogen Informatics"/>
            <person name="Doyle S."/>
        </authorList>
    </citation>
    <scope>NUCLEOTIDE SEQUENCE [LARGE SCALE GENOMIC DNA]</scope>
    <source>
        <strain evidence="13 14">NCTC10894</strain>
    </source>
</reference>
<keyword evidence="9" id="KW-1029">Fimbrium biogenesis</keyword>
<keyword evidence="7 9" id="KW-0472">Membrane</keyword>
<organism evidence="13 14">
    <name type="scientific">Ralstonia mannitolilytica</name>
    <dbReference type="NCBI Taxonomy" id="105219"/>
    <lineage>
        <taxon>Bacteria</taxon>
        <taxon>Pseudomonadati</taxon>
        <taxon>Pseudomonadota</taxon>
        <taxon>Betaproteobacteria</taxon>
        <taxon>Burkholderiales</taxon>
        <taxon>Burkholderiaceae</taxon>
        <taxon>Ralstonia</taxon>
    </lineage>
</organism>
<keyword evidence="3 9" id="KW-0813">Transport</keyword>
<dbReference type="EMBL" id="UGVE01000001">
    <property type="protein sequence ID" value="SUD97116.1"/>
    <property type="molecule type" value="Genomic_DNA"/>
</dbReference>
<name>A0AAJ4ZK88_9RALS</name>
<dbReference type="Gene3D" id="2.60.40.2070">
    <property type="match status" value="1"/>
</dbReference>
<comment type="similarity">
    <text evidence="2 9">Belongs to the fimbrial export usher family.</text>
</comment>
<feature type="domain" description="PapC N-terminal" evidence="12">
    <location>
        <begin position="25"/>
        <end position="166"/>
    </location>
</feature>
<evidence type="ECO:0000256" key="5">
    <source>
        <dbReference type="ARBA" id="ARBA00022692"/>
    </source>
</evidence>
<accession>A0AAJ4ZK88</accession>
<dbReference type="InterPro" id="IPR025885">
    <property type="entry name" value="PapC_N"/>
</dbReference>
<dbReference type="InterPro" id="IPR037224">
    <property type="entry name" value="PapC_N_sf"/>
</dbReference>
<feature type="domain" description="PapC-like C-terminal" evidence="11">
    <location>
        <begin position="739"/>
        <end position="797"/>
    </location>
</feature>
<dbReference type="InterPro" id="IPR000015">
    <property type="entry name" value="Fimb_usher"/>
</dbReference>
<dbReference type="Gene3D" id="3.10.20.410">
    <property type="match status" value="1"/>
</dbReference>
<dbReference type="InterPro" id="IPR018030">
    <property type="entry name" value="Fimbrial_membr_usher_CS"/>
</dbReference>
<keyword evidence="6 10" id="KW-0732">Signal</keyword>
<dbReference type="InterPro" id="IPR042186">
    <property type="entry name" value="FimD_plug_dom"/>
</dbReference>
<comment type="subcellular location">
    <subcellularLocation>
        <location evidence="1 9">Cell outer membrane</location>
        <topology evidence="1 9">Multi-pass membrane protein</topology>
    </subcellularLocation>
</comment>
<evidence type="ECO:0000256" key="9">
    <source>
        <dbReference type="RuleBase" id="RU003884"/>
    </source>
</evidence>
<evidence type="ECO:0000256" key="8">
    <source>
        <dbReference type="ARBA" id="ARBA00023237"/>
    </source>
</evidence>
<feature type="chain" id="PRO_5042485860" evidence="10">
    <location>
        <begin position="24"/>
        <end position="827"/>
    </location>
</feature>
<evidence type="ECO:0000256" key="1">
    <source>
        <dbReference type="ARBA" id="ARBA00004571"/>
    </source>
</evidence>
<dbReference type="GO" id="GO:0009297">
    <property type="term" value="P:pilus assembly"/>
    <property type="evidence" value="ECO:0007669"/>
    <property type="project" value="InterPro"/>
</dbReference>
<feature type="signal peptide" evidence="10">
    <location>
        <begin position="1"/>
        <end position="23"/>
    </location>
</feature>
<dbReference type="GO" id="GO:0009279">
    <property type="term" value="C:cell outer membrane"/>
    <property type="evidence" value="ECO:0007669"/>
    <property type="project" value="UniProtKB-SubCell"/>
</dbReference>
<dbReference type="PANTHER" id="PTHR30451:SF4">
    <property type="entry name" value="OUTER MEMBRANE USHER PROTEIN YQIG-RELATED"/>
    <property type="match status" value="1"/>
</dbReference>
<dbReference type="PANTHER" id="PTHR30451">
    <property type="entry name" value="OUTER MEMBRANE USHER PROTEIN"/>
    <property type="match status" value="1"/>
</dbReference>
<evidence type="ECO:0000259" key="11">
    <source>
        <dbReference type="Pfam" id="PF13953"/>
    </source>
</evidence>
<evidence type="ECO:0000256" key="6">
    <source>
        <dbReference type="ARBA" id="ARBA00022729"/>
    </source>
</evidence>